<feature type="compositionally biased region" description="Pro residues" evidence="1">
    <location>
        <begin position="259"/>
        <end position="274"/>
    </location>
</feature>
<sequence>MTFAQAASGPQHQPTSNHRQPRAGEHPHPQPIHRRTAEAPHSVRAVLRAASGPPNTSLRPTTDNLGWAKIHTRNPSTGRPPRHRTLRVTFVQATSGPGLQRTGDYRQSRLGEDAHRRPVHRQTTEAPHSAHALSQAASGPTNISLRPTTDNPGRAKIHIAHLVHRQTTKTPNLARAPVRGLRPPTQAPSNQRQPQAGEHPHSATVHKRTTEAPHSAHALSQAASGPTNTSLRPTTDNPGRAKIHIAHLSTGNPLRHRAPPSPWLPVDGPPGSPV</sequence>
<evidence type="ECO:0000313" key="2">
    <source>
        <dbReference type="EMBL" id="SMD21038.1"/>
    </source>
</evidence>
<protein>
    <submittedName>
        <fullName evidence="2">Uncharacterized protein</fullName>
    </submittedName>
</protein>
<gene>
    <name evidence="2" type="ORF">SAMN05661093_06691</name>
</gene>
<feature type="compositionally biased region" description="Polar residues" evidence="1">
    <location>
        <begin position="135"/>
        <end position="151"/>
    </location>
</feature>
<feature type="compositionally biased region" description="Polar residues" evidence="1">
    <location>
        <begin position="221"/>
        <end position="237"/>
    </location>
</feature>
<feature type="compositionally biased region" description="Polar residues" evidence="1">
    <location>
        <begin position="53"/>
        <end position="64"/>
    </location>
</feature>
<evidence type="ECO:0000313" key="3">
    <source>
        <dbReference type="Proteomes" id="UP000192674"/>
    </source>
</evidence>
<name>A0A1W2FHH5_KIBAR</name>
<feature type="compositionally biased region" description="Basic residues" evidence="1">
    <location>
        <begin position="155"/>
        <end position="167"/>
    </location>
</feature>
<proteinExistence type="predicted"/>
<feature type="region of interest" description="Disordered" evidence="1">
    <location>
        <begin position="1"/>
        <end position="274"/>
    </location>
</feature>
<feature type="compositionally biased region" description="Polar residues" evidence="1">
    <location>
        <begin position="8"/>
        <end position="18"/>
    </location>
</feature>
<accession>A0A1W2FHH5</accession>
<reference evidence="2 3" key="1">
    <citation type="submission" date="2017-04" db="EMBL/GenBank/DDBJ databases">
        <authorList>
            <person name="Afonso C.L."/>
            <person name="Miller P.J."/>
            <person name="Scott M.A."/>
            <person name="Spackman E."/>
            <person name="Goraichik I."/>
            <person name="Dimitrov K.M."/>
            <person name="Suarez D.L."/>
            <person name="Swayne D.E."/>
        </authorList>
    </citation>
    <scope>NUCLEOTIDE SEQUENCE [LARGE SCALE GENOMIC DNA]</scope>
    <source>
        <strain evidence="2 3">DSM 43828</strain>
    </source>
</reference>
<evidence type="ECO:0000256" key="1">
    <source>
        <dbReference type="SAM" id="MobiDB-lite"/>
    </source>
</evidence>
<dbReference type="EMBL" id="FWXV01000006">
    <property type="protein sequence ID" value="SMD21038.1"/>
    <property type="molecule type" value="Genomic_DNA"/>
</dbReference>
<dbReference type="AlphaFoldDB" id="A0A1W2FHH5"/>
<keyword evidence="3" id="KW-1185">Reference proteome</keyword>
<organism evidence="2 3">
    <name type="scientific">Kibdelosporangium aridum</name>
    <dbReference type="NCBI Taxonomy" id="2030"/>
    <lineage>
        <taxon>Bacteria</taxon>
        <taxon>Bacillati</taxon>
        <taxon>Actinomycetota</taxon>
        <taxon>Actinomycetes</taxon>
        <taxon>Pseudonocardiales</taxon>
        <taxon>Pseudonocardiaceae</taxon>
        <taxon>Kibdelosporangium</taxon>
    </lineage>
</organism>
<dbReference type="Proteomes" id="UP000192674">
    <property type="component" value="Unassembled WGS sequence"/>
</dbReference>
<feature type="compositionally biased region" description="Basic and acidic residues" evidence="1">
    <location>
        <begin position="103"/>
        <end position="116"/>
    </location>
</feature>